<evidence type="ECO:0000313" key="1">
    <source>
        <dbReference type="EMBL" id="KKL00156.1"/>
    </source>
</evidence>
<comment type="caution">
    <text evidence="1">The sequence shown here is derived from an EMBL/GenBank/DDBJ whole genome shotgun (WGS) entry which is preliminary data.</text>
</comment>
<name>A0A0F9CTD5_9ZZZZ</name>
<dbReference type="AlphaFoldDB" id="A0A0F9CTD5"/>
<dbReference type="EMBL" id="LAZR01045037">
    <property type="protein sequence ID" value="KKL00156.1"/>
    <property type="molecule type" value="Genomic_DNA"/>
</dbReference>
<organism evidence="1">
    <name type="scientific">marine sediment metagenome</name>
    <dbReference type="NCBI Taxonomy" id="412755"/>
    <lineage>
        <taxon>unclassified sequences</taxon>
        <taxon>metagenomes</taxon>
        <taxon>ecological metagenomes</taxon>
    </lineage>
</organism>
<sequence>MSLNLNNLAKQIAKLEGGKVNLSIAQIREVLGWTFYTLGEYTDAPGHCSRIARRSEVANKCIKFYRDPKRRERAKGKDK</sequence>
<gene>
    <name evidence="1" type="ORF">LCGC14_2628850</name>
</gene>
<protein>
    <submittedName>
        <fullName evidence="1">Uncharacterized protein</fullName>
    </submittedName>
</protein>
<accession>A0A0F9CTD5</accession>
<reference evidence="1" key="1">
    <citation type="journal article" date="2015" name="Nature">
        <title>Complex archaea that bridge the gap between prokaryotes and eukaryotes.</title>
        <authorList>
            <person name="Spang A."/>
            <person name="Saw J.H."/>
            <person name="Jorgensen S.L."/>
            <person name="Zaremba-Niedzwiedzka K."/>
            <person name="Martijn J."/>
            <person name="Lind A.E."/>
            <person name="van Eijk R."/>
            <person name="Schleper C."/>
            <person name="Guy L."/>
            <person name="Ettema T.J."/>
        </authorList>
    </citation>
    <scope>NUCLEOTIDE SEQUENCE</scope>
</reference>
<proteinExistence type="predicted"/>